<reference evidence="2 3" key="1">
    <citation type="journal article" date="2011" name="Curr. Microbiol.">
        <title>Luteibacter jiangsuensis sp. nov.: a methamidophos-degrading bacterium isolated from a methamidophos-manufacturing factory.</title>
        <authorList>
            <person name="Wang L."/>
            <person name="Wang G.L."/>
            <person name="Li S.P."/>
            <person name="Jiang J.D."/>
        </authorList>
    </citation>
    <scope>NUCLEOTIDE SEQUENCE [LARGE SCALE GENOMIC DNA]</scope>
    <source>
        <strain evidence="2 3">CGMCC 1.10133</strain>
    </source>
</reference>
<keyword evidence="1" id="KW-0812">Transmembrane</keyword>
<dbReference type="Proteomes" id="UP001429601">
    <property type="component" value="Unassembled WGS sequence"/>
</dbReference>
<evidence type="ECO:0000313" key="3">
    <source>
        <dbReference type="Proteomes" id="UP001429601"/>
    </source>
</evidence>
<dbReference type="Pfam" id="PF06864">
    <property type="entry name" value="PAP_PilO"/>
    <property type="match status" value="1"/>
</dbReference>
<organism evidence="2 3">
    <name type="scientific">Luteibacter jiangsuensis</name>
    <dbReference type="NCBI Taxonomy" id="637577"/>
    <lineage>
        <taxon>Bacteria</taxon>
        <taxon>Pseudomonadati</taxon>
        <taxon>Pseudomonadota</taxon>
        <taxon>Gammaproteobacteria</taxon>
        <taxon>Lysobacterales</taxon>
        <taxon>Rhodanobacteraceae</taxon>
        <taxon>Luteibacter</taxon>
    </lineage>
</organism>
<name>A0ABX0Q424_9GAMM</name>
<dbReference type="InterPro" id="IPR009663">
    <property type="entry name" value="PAP_PilO"/>
</dbReference>
<keyword evidence="3" id="KW-1185">Reference proteome</keyword>
<comment type="caution">
    <text evidence="2">The sequence shown here is derived from an EMBL/GenBank/DDBJ whole genome shotgun (WGS) entry which is preliminary data.</text>
</comment>
<evidence type="ECO:0000313" key="2">
    <source>
        <dbReference type="EMBL" id="NID04709.1"/>
    </source>
</evidence>
<protein>
    <submittedName>
        <fullName evidence="2">Type 4b pilus protein PilO2</fullName>
    </submittedName>
</protein>
<evidence type="ECO:0000256" key="1">
    <source>
        <dbReference type="SAM" id="Phobius"/>
    </source>
</evidence>
<feature type="transmembrane region" description="Helical" evidence="1">
    <location>
        <begin position="189"/>
        <end position="207"/>
    </location>
</feature>
<keyword evidence="1" id="KW-1133">Transmembrane helix</keyword>
<dbReference type="EMBL" id="JAAQQR010000003">
    <property type="protein sequence ID" value="NID04709.1"/>
    <property type="molecule type" value="Genomic_DNA"/>
</dbReference>
<keyword evidence="1" id="KW-0472">Membrane</keyword>
<gene>
    <name evidence="2" type="primary">pilO2</name>
    <name evidence="2" type="ORF">HBF26_07410</name>
</gene>
<accession>A0ABX0Q424</accession>
<proteinExistence type="predicted"/>
<sequence>MARTDKGAAQAAQTKLYGKALVAGLVWQPPVPKISRAAMQRQGKAADFGLAVRHMAGATTQIGYGPKDIGEPGFHSLAAVLAKAVDKPDWIGAFRLPDTRYALVGVRQGAIMAGRDIIGTRGEVEALLRDTVQLVEDAGEKWDAIYAPKEFETPWPEAPLVSLLPRSALKSAGKLESLTGEMTRQQKNLLFGIAAGVVILGAAGWAIHAYRDRLAAQFAARSNETVQVPPPHPWKSQPRPLLQLAVWKQAMNRIPLTLAGWRADSIALDAGSATVDYRRDNGMPVAVFQAAAVAAFGQGPQVSQMGEQAQVSLTLQAAPGEEEALQSQDTALIGLTSHFQSLGLKVPSLTKGQAQLPPPPPSVPGSPRQVWAPADWQTYNWTLTTTMPPDTLLAQPFPGLRVTTMKVLFSDSAPQWSLNGVFYAKD</sequence>
<dbReference type="RefSeq" id="WP_167124625.1">
    <property type="nucleotide sequence ID" value="NZ_JAAQQR010000003.1"/>
</dbReference>